<dbReference type="AlphaFoldDB" id="A0A1Q3A7K3"/>
<sequence length="204" mass="23342">MIIERSELIYARDFYDDDNGSWTWARWSLFAIFVLAIVIFIVSIFGLNRRRRQAGRAPIRGTAWITPPSYRQSQREHDRRNDSDYVPQYTATANENDLGYYDENGEFHLNSKGELYPPPSSPPPLGTNEEPGSTKLNSSASLTRPENAVTRDRHSSLDVEAEFERDFGRGRPHTETLYTAATDNSGSMEKQQIFSPERAKMTEN</sequence>
<feature type="compositionally biased region" description="Polar residues" evidence="1">
    <location>
        <begin position="182"/>
        <end position="194"/>
    </location>
</feature>
<dbReference type="Proteomes" id="UP000187013">
    <property type="component" value="Unassembled WGS sequence"/>
</dbReference>
<keyword evidence="2" id="KW-1133">Transmembrane helix</keyword>
<feature type="region of interest" description="Disordered" evidence="1">
    <location>
        <begin position="182"/>
        <end position="204"/>
    </location>
</feature>
<evidence type="ECO:0000256" key="1">
    <source>
        <dbReference type="SAM" id="MobiDB-lite"/>
    </source>
</evidence>
<comment type="caution">
    <text evidence="3">The sequence shown here is derived from an EMBL/GenBank/DDBJ whole genome shotgun (WGS) entry which is preliminary data.</text>
</comment>
<feature type="region of interest" description="Disordered" evidence="1">
    <location>
        <begin position="63"/>
        <end position="87"/>
    </location>
</feature>
<reference evidence="3 4" key="1">
    <citation type="submission" date="2016-08" db="EMBL/GenBank/DDBJ databases">
        <title>Draft genome sequence of allopolyploid Zygosaccharomyces rouxii.</title>
        <authorList>
            <person name="Watanabe J."/>
            <person name="Uehara K."/>
            <person name="Mogi Y."/>
            <person name="Tsukioka Y."/>
        </authorList>
    </citation>
    <scope>NUCLEOTIDE SEQUENCE [LARGE SCALE GENOMIC DNA]</scope>
    <source>
        <strain evidence="3 4">NBRC 110957</strain>
    </source>
</reference>
<evidence type="ECO:0000256" key="2">
    <source>
        <dbReference type="SAM" id="Phobius"/>
    </source>
</evidence>
<keyword evidence="2" id="KW-0472">Membrane</keyword>
<organism evidence="3 4">
    <name type="scientific">Zygosaccharomyces rouxii</name>
    <dbReference type="NCBI Taxonomy" id="4956"/>
    <lineage>
        <taxon>Eukaryota</taxon>
        <taxon>Fungi</taxon>
        <taxon>Dikarya</taxon>
        <taxon>Ascomycota</taxon>
        <taxon>Saccharomycotina</taxon>
        <taxon>Saccharomycetes</taxon>
        <taxon>Saccharomycetales</taxon>
        <taxon>Saccharomycetaceae</taxon>
        <taxon>Zygosaccharomyces</taxon>
    </lineage>
</organism>
<feature type="compositionally biased region" description="Basic and acidic residues" evidence="1">
    <location>
        <begin position="73"/>
        <end position="83"/>
    </location>
</feature>
<dbReference type="OrthoDB" id="4088875at2759"/>
<feature type="region of interest" description="Disordered" evidence="1">
    <location>
        <begin position="109"/>
        <end position="157"/>
    </location>
</feature>
<dbReference type="GO" id="GO:0016192">
    <property type="term" value="P:vesicle-mediated transport"/>
    <property type="evidence" value="ECO:0007669"/>
    <property type="project" value="TreeGrafter"/>
</dbReference>
<protein>
    <recommendedName>
        <fullName evidence="5">Protein RCR2</fullName>
    </recommendedName>
</protein>
<dbReference type="EMBL" id="BDGX01000032">
    <property type="protein sequence ID" value="GAV51637.1"/>
    <property type="molecule type" value="Genomic_DNA"/>
</dbReference>
<evidence type="ECO:0000313" key="3">
    <source>
        <dbReference type="EMBL" id="GAV51637.1"/>
    </source>
</evidence>
<name>A0A1Q3A7K3_ZYGRO</name>
<feature type="transmembrane region" description="Helical" evidence="2">
    <location>
        <begin position="24"/>
        <end position="47"/>
    </location>
</feature>
<keyword evidence="2" id="KW-0812">Transmembrane</keyword>
<evidence type="ECO:0000313" key="4">
    <source>
        <dbReference type="Proteomes" id="UP000187013"/>
    </source>
</evidence>
<dbReference type="PANTHER" id="PTHR28187">
    <property type="entry name" value="PROTEIN RCR1-RELATED"/>
    <property type="match status" value="1"/>
</dbReference>
<feature type="compositionally biased region" description="Pro residues" evidence="1">
    <location>
        <begin position="116"/>
        <end position="125"/>
    </location>
</feature>
<dbReference type="PANTHER" id="PTHR28187:SF1">
    <property type="entry name" value="PROTEIN RCR1-RELATED"/>
    <property type="match status" value="1"/>
</dbReference>
<evidence type="ECO:0008006" key="5">
    <source>
        <dbReference type="Google" id="ProtNLM"/>
    </source>
</evidence>
<proteinExistence type="predicted"/>
<dbReference type="Pfam" id="PF12273">
    <property type="entry name" value="RCR"/>
    <property type="match status" value="1"/>
</dbReference>
<gene>
    <name evidence="3" type="ORF">ZYGR_0AF01080</name>
</gene>
<dbReference type="InterPro" id="IPR020999">
    <property type="entry name" value="Chitin_synth_reg_RCR"/>
</dbReference>
<feature type="compositionally biased region" description="Polar residues" evidence="1">
    <location>
        <begin position="130"/>
        <end position="144"/>
    </location>
</feature>
<accession>A0A1Q3A7K3</accession>